<dbReference type="GO" id="GO:0019825">
    <property type="term" value="F:oxygen binding"/>
    <property type="evidence" value="ECO:0007669"/>
    <property type="project" value="InterPro"/>
</dbReference>
<dbReference type="AlphaFoldDB" id="A0A8H5FB84"/>
<dbReference type="InterPro" id="IPR009050">
    <property type="entry name" value="Globin-like_sf"/>
</dbReference>
<dbReference type="GO" id="GO:0020037">
    <property type="term" value="F:heme binding"/>
    <property type="evidence" value="ECO:0007669"/>
    <property type="project" value="InterPro"/>
</dbReference>
<evidence type="ECO:0000313" key="2">
    <source>
        <dbReference type="EMBL" id="KAF5330521.1"/>
    </source>
</evidence>
<feature type="domain" description="Globin-sensor" evidence="1">
    <location>
        <begin position="18"/>
        <end position="203"/>
    </location>
</feature>
<dbReference type="PANTHER" id="PTHR42071:SF1">
    <property type="entry name" value="GLOBIN-SENSOR DOMAIN-CONTAINING PROTEIN"/>
    <property type="match status" value="1"/>
</dbReference>
<sequence>MPSHMQFVTESSLSDLPHRIQYLRNFVDFTSEDAAILHTTKPLIAPLIPTVVDTVYDKLLSFSVTAKAFVPRQTGYSGATPTKLADLSQDHPQIRFRKDFLANYLVKLVSMDYEKIESWQYLDKVGLMHTGQSGFSHRVNKPALRVEYVHCAALLGYVEDIVINAILTHPDIELETKTAALRAFNKILWIQNDLFARHYIPEASTKKPTSLVSSLFANRTALATAASVVVLGCAIRYITLASQS</sequence>
<evidence type="ECO:0000259" key="1">
    <source>
        <dbReference type="Pfam" id="PF11563"/>
    </source>
</evidence>
<dbReference type="PANTHER" id="PTHR42071">
    <property type="entry name" value="PROTOGLOBIN DOMAIN-CONTAINING PROTEIN"/>
    <property type="match status" value="1"/>
</dbReference>
<proteinExistence type="predicted"/>
<dbReference type="Pfam" id="PF11563">
    <property type="entry name" value="Protoglobin"/>
    <property type="match status" value="1"/>
</dbReference>
<dbReference type="InterPro" id="IPR044398">
    <property type="entry name" value="Globin-sensor_dom"/>
</dbReference>
<organism evidence="2 3">
    <name type="scientific">Psilocybe cf. subviscida</name>
    <dbReference type="NCBI Taxonomy" id="2480587"/>
    <lineage>
        <taxon>Eukaryota</taxon>
        <taxon>Fungi</taxon>
        <taxon>Dikarya</taxon>
        <taxon>Basidiomycota</taxon>
        <taxon>Agaricomycotina</taxon>
        <taxon>Agaricomycetes</taxon>
        <taxon>Agaricomycetidae</taxon>
        <taxon>Agaricales</taxon>
        <taxon>Agaricineae</taxon>
        <taxon>Strophariaceae</taxon>
        <taxon>Psilocybe</taxon>
    </lineage>
</organism>
<protein>
    <recommendedName>
        <fullName evidence="1">Globin-sensor domain-containing protein</fullName>
    </recommendedName>
</protein>
<keyword evidence="3" id="KW-1185">Reference proteome</keyword>
<comment type="caution">
    <text evidence="2">The sequence shown here is derived from an EMBL/GenBank/DDBJ whole genome shotgun (WGS) entry which is preliminary data.</text>
</comment>
<accession>A0A8H5FB84</accession>
<dbReference type="InterPro" id="IPR012292">
    <property type="entry name" value="Globin/Proto"/>
</dbReference>
<dbReference type="OrthoDB" id="10027058at2759"/>
<gene>
    <name evidence="2" type="ORF">D9619_005682</name>
</gene>
<name>A0A8H5FB84_9AGAR</name>
<reference evidence="2 3" key="1">
    <citation type="journal article" date="2020" name="ISME J.">
        <title>Uncovering the hidden diversity of litter-decomposition mechanisms in mushroom-forming fungi.</title>
        <authorList>
            <person name="Floudas D."/>
            <person name="Bentzer J."/>
            <person name="Ahren D."/>
            <person name="Johansson T."/>
            <person name="Persson P."/>
            <person name="Tunlid A."/>
        </authorList>
    </citation>
    <scope>NUCLEOTIDE SEQUENCE [LARGE SCALE GENOMIC DNA]</scope>
    <source>
        <strain evidence="2 3">CBS 101986</strain>
    </source>
</reference>
<dbReference type="Gene3D" id="1.10.490.10">
    <property type="entry name" value="Globins"/>
    <property type="match status" value="1"/>
</dbReference>
<dbReference type="Proteomes" id="UP000567179">
    <property type="component" value="Unassembled WGS sequence"/>
</dbReference>
<evidence type="ECO:0000313" key="3">
    <source>
        <dbReference type="Proteomes" id="UP000567179"/>
    </source>
</evidence>
<dbReference type="SUPFAM" id="SSF46458">
    <property type="entry name" value="Globin-like"/>
    <property type="match status" value="1"/>
</dbReference>
<dbReference type="EMBL" id="JAACJJ010000001">
    <property type="protein sequence ID" value="KAF5330521.1"/>
    <property type="molecule type" value="Genomic_DNA"/>
</dbReference>